<comment type="caution">
    <text evidence="1">The sequence shown here is derived from an EMBL/GenBank/DDBJ whole genome shotgun (WGS) entry which is preliminary data.</text>
</comment>
<sequence>MSEISLTNAQKDDFVDKLQKYFDKELDQDIGRFDAEFLVDFISEEFGAHYYNQGLTDARAVVAKQVDSITEAIYEIEKPIS</sequence>
<dbReference type="EMBL" id="QGKL01000021">
    <property type="protein sequence ID" value="PWQ97268.1"/>
    <property type="molecule type" value="Genomic_DNA"/>
</dbReference>
<name>A0A317CFB5_9GAMM</name>
<dbReference type="OrthoDB" id="6629495at2"/>
<accession>A0A317CFB5</accession>
<reference evidence="1 2" key="1">
    <citation type="submission" date="2018-05" db="EMBL/GenBank/DDBJ databases">
        <title>Leucothrix arctica sp. nov., isolated from Arctic seawater.</title>
        <authorList>
            <person name="Choi A."/>
            <person name="Baek K."/>
        </authorList>
    </citation>
    <scope>NUCLEOTIDE SEQUENCE [LARGE SCALE GENOMIC DNA]</scope>
    <source>
        <strain evidence="1 2">IMCC9719</strain>
    </source>
</reference>
<evidence type="ECO:0000313" key="1">
    <source>
        <dbReference type="EMBL" id="PWQ97268.1"/>
    </source>
</evidence>
<dbReference type="InterPro" id="IPR018680">
    <property type="entry name" value="DUF2164"/>
</dbReference>
<dbReference type="RefSeq" id="WP_109822696.1">
    <property type="nucleotide sequence ID" value="NZ_QGKL01000021.1"/>
</dbReference>
<protein>
    <submittedName>
        <fullName evidence="1">DUF2164 domain-containing protein</fullName>
    </submittedName>
</protein>
<keyword evidence="2" id="KW-1185">Reference proteome</keyword>
<organism evidence="1 2">
    <name type="scientific">Leucothrix arctica</name>
    <dbReference type="NCBI Taxonomy" id="1481894"/>
    <lineage>
        <taxon>Bacteria</taxon>
        <taxon>Pseudomonadati</taxon>
        <taxon>Pseudomonadota</taxon>
        <taxon>Gammaproteobacteria</taxon>
        <taxon>Thiotrichales</taxon>
        <taxon>Thiotrichaceae</taxon>
        <taxon>Leucothrix</taxon>
    </lineage>
</organism>
<gene>
    <name evidence="1" type="ORF">DKT75_06940</name>
</gene>
<proteinExistence type="predicted"/>
<evidence type="ECO:0000313" key="2">
    <source>
        <dbReference type="Proteomes" id="UP000245506"/>
    </source>
</evidence>
<dbReference type="Pfam" id="PF09932">
    <property type="entry name" value="DUF2164"/>
    <property type="match status" value="1"/>
</dbReference>
<dbReference type="Proteomes" id="UP000245506">
    <property type="component" value="Unassembled WGS sequence"/>
</dbReference>
<dbReference type="AlphaFoldDB" id="A0A317CFB5"/>